<dbReference type="PROSITE" id="PS50932">
    <property type="entry name" value="HTH_LACI_2"/>
    <property type="match status" value="1"/>
</dbReference>
<dbReference type="InterPro" id="IPR046335">
    <property type="entry name" value="LacI/GalR-like_sensor"/>
</dbReference>
<dbReference type="Gene3D" id="3.40.50.2300">
    <property type="match status" value="2"/>
</dbReference>
<comment type="caution">
    <text evidence="5">The sequence shown here is derived from an EMBL/GenBank/DDBJ whole genome shotgun (WGS) entry which is preliminary data.</text>
</comment>
<dbReference type="AlphaFoldDB" id="A0A844SED2"/>
<dbReference type="GO" id="GO:0003700">
    <property type="term" value="F:DNA-binding transcription factor activity"/>
    <property type="evidence" value="ECO:0007669"/>
    <property type="project" value="TreeGrafter"/>
</dbReference>
<proteinExistence type="predicted"/>
<sequence>MAEQQTAGRGSKLTIRDVATAAGVSTGTVSRVLNANATVHPDIRRKVQRAIDDLGYTPNAVAQSMRIRSTHTIGCILREINIPQLAGFVKAAHDVLDEVGFSLLISNSEGRKERERELLSRLSRRQADGVMMGPYTPVAGEFEAFLRDLDIPIVLIDRDQPDWTDAVMADHAEGMRVAVSHLLDLGHRRVALITGDAGLYPARERVRGYQEAFAARNLEPDPSLVHAGSFLPGAGFRITSALLGQRNPPTAIISGGIDMLSGVLRAVRGRGLRIPEDVSLIASGHSELAELVSPAVAIIGWDQAEVGRIAAGMLLDRIRNDGPREPRRVLVPNEFIPRASLGPPRRT</sequence>
<dbReference type="Pfam" id="PF00356">
    <property type="entry name" value="LacI"/>
    <property type="match status" value="1"/>
</dbReference>
<dbReference type="PANTHER" id="PTHR30146:SF138">
    <property type="entry name" value="TRANSCRIPTIONAL REGULATORY PROTEIN"/>
    <property type="match status" value="1"/>
</dbReference>
<reference evidence="5 6" key="1">
    <citation type="submission" date="2019-12" db="EMBL/GenBank/DDBJ databases">
        <title>Draft genome sequences Bradyrhizobium cajani AMBPC1010, Bradyrhizobium pachyrhizi AMBPC1040 and Bradyrhizobium yuanmingense ALSPC3051, three plant growth promoting strains isolated from nodules of Cajanus cajan L. in Dominican Republic.</title>
        <authorList>
            <person name="Flores-Felix J.D."/>
            <person name="Araujo J."/>
            <person name="Diaz-Alcantara C."/>
            <person name="Gonzalez-Andres F."/>
            <person name="Velazquez E."/>
        </authorList>
    </citation>
    <scope>NUCLEOTIDE SEQUENCE [LARGE SCALE GENOMIC DNA]</scope>
    <source>
        <strain evidence="5 6">1040</strain>
    </source>
</reference>
<dbReference type="PROSITE" id="PS00356">
    <property type="entry name" value="HTH_LACI_1"/>
    <property type="match status" value="1"/>
</dbReference>
<keyword evidence="1" id="KW-0805">Transcription regulation</keyword>
<dbReference type="SMART" id="SM00354">
    <property type="entry name" value="HTH_LACI"/>
    <property type="match status" value="1"/>
</dbReference>
<gene>
    <name evidence="5" type="ORF">GPL21_02135</name>
</gene>
<dbReference type="SUPFAM" id="SSF47413">
    <property type="entry name" value="lambda repressor-like DNA-binding domains"/>
    <property type="match status" value="1"/>
</dbReference>
<dbReference type="Gene3D" id="1.10.260.40">
    <property type="entry name" value="lambda repressor-like DNA-binding domains"/>
    <property type="match status" value="1"/>
</dbReference>
<evidence type="ECO:0000256" key="3">
    <source>
        <dbReference type="ARBA" id="ARBA00023163"/>
    </source>
</evidence>
<evidence type="ECO:0000313" key="6">
    <source>
        <dbReference type="Proteomes" id="UP000436468"/>
    </source>
</evidence>
<evidence type="ECO:0000256" key="2">
    <source>
        <dbReference type="ARBA" id="ARBA00023125"/>
    </source>
</evidence>
<dbReference type="PRINTS" id="PR00036">
    <property type="entry name" value="HTHLACI"/>
</dbReference>
<dbReference type="EMBL" id="WQNF01000001">
    <property type="protein sequence ID" value="MVT63915.1"/>
    <property type="molecule type" value="Genomic_DNA"/>
</dbReference>
<dbReference type="Proteomes" id="UP000436468">
    <property type="component" value="Unassembled WGS sequence"/>
</dbReference>
<evidence type="ECO:0000256" key="1">
    <source>
        <dbReference type="ARBA" id="ARBA00023015"/>
    </source>
</evidence>
<dbReference type="InterPro" id="IPR010982">
    <property type="entry name" value="Lambda_DNA-bd_dom_sf"/>
</dbReference>
<dbReference type="CDD" id="cd01392">
    <property type="entry name" value="HTH_LacI"/>
    <property type="match status" value="1"/>
</dbReference>
<dbReference type="Pfam" id="PF13377">
    <property type="entry name" value="Peripla_BP_3"/>
    <property type="match status" value="1"/>
</dbReference>
<dbReference type="CDD" id="cd06281">
    <property type="entry name" value="PBP1_LacI-like"/>
    <property type="match status" value="1"/>
</dbReference>
<protein>
    <submittedName>
        <fullName evidence="5">LacI family DNA-binding transcriptional regulator</fullName>
    </submittedName>
</protein>
<evidence type="ECO:0000313" key="5">
    <source>
        <dbReference type="EMBL" id="MVT63915.1"/>
    </source>
</evidence>
<dbReference type="GO" id="GO:0000976">
    <property type="term" value="F:transcription cis-regulatory region binding"/>
    <property type="evidence" value="ECO:0007669"/>
    <property type="project" value="TreeGrafter"/>
</dbReference>
<keyword evidence="3" id="KW-0804">Transcription</keyword>
<organism evidence="5 6">
    <name type="scientific">Bradyrhizobium pachyrhizi</name>
    <dbReference type="NCBI Taxonomy" id="280333"/>
    <lineage>
        <taxon>Bacteria</taxon>
        <taxon>Pseudomonadati</taxon>
        <taxon>Pseudomonadota</taxon>
        <taxon>Alphaproteobacteria</taxon>
        <taxon>Hyphomicrobiales</taxon>
        <taxon>Nitrobacteraceae</taxon>
        <taxon>Bradyrhizobium</taxon>
    </lineage>
</organism>
<dbReference type="SUPFAM" id="SSF53822">
    <property type="entry name" value="Periplasmic binding protein-like I"/>
    <property type="match status" value="1"/>
</dbReference>
<accession>A0A844SED2</accession>
<name>A0A844SED2_9BRAD</name>
<dbReference type="PANTHER" id="PTHR30146">
    <property type="entry name" value="LACI-RELATED TRANSCRIPTIONAL REPRESSOR"/>
    <property type="match status" value="1"/>
</dbReference>
<dbReference type="InterPro" id="IPR000843">
    <property type="entry name" value="HTH_LacI"/>
</dbReference>
<feature type="domain" description="HTH lacI-type" evidence="4">
    <location>
        <begin position="13"/>
        <end position="67"/>
    </location>
</feature>
<evidence type="ECO:0000259" key="4">
    <source>
        <dbReference type="PROSITE" id="PS50932"/>
    </source>
</evidence>
<dbReference type="InterPro" id="IPR028082">
    <property type="entry name" value="Peripla_BP_I"/>
</dbReference>
<keyword evidence="6" id="KW-1185">Reference proteome</keyword>
<keyword evidence="2 5" id="KW-0238">DNA-binding</keyword>